<reference evidence="7 8" key="1">
    <citation type="submission" date="2017-02" db="EMBL/GenBank/DDBJ databases">
        <authorList>
            <person name="Peterson S.W."/>
        </authorList>
    </citation>
    <scope>NUCLEOTIDE SEQUENCE [LARGE SCALE GENOMIC DNA]</scope>
    <source>
        <strain evidence="7 8">DSM 24412</strain>
    </source>
</reference>
<dbReference type="STRING" id="889453.SAMN03080601_01703"/>
<dbReference type="PRINTS" id="PR00481">
    <property type="entry name" value="LAMNOPPTDASE"/>
</dbReference>
<keyword evidence="3" id="KW-0645">Protease</keyword>
<dbReference type="Gene3D" id="3.40.630.10">
    <property type="entry name" value="Zn peptidases"/>
    <property type="match status" value="1"/>
</dbReference>
<organism evidence="7 8">
    <name type="scientific">Alkalitalea saponilacus</name>
    <dbReference type="NCBI Taxonomy" id="889453"/>
    <lineage>
        <taxon>Bacteria</taxon>
        <taxon>Pseudomonadati</taxon>
        <taxon>Bacteroidota</taxon>
        <taxon>Bacteroidia</taxon>
        <taxon>Marinilabiliales</taxon>
        <taxon>Marinilabiliaceae</taxon>
        <taxon>Alkalitalea</taxon>
    </lineage>
</organism>
<dbReference type="Proteomes" id="UP000191055">
    <property type="component" value="Unassembled WGS sequence"/>
</dbReference>
<dbReference type="SUPFAM" id="SSF53187">
    <property type="entry name" value="Zn-dependent exopeptidases"/>
    <property type="match status" value="1"/>
</dbReference>
<gene>
    <name evidence="7" type="ORF">SAMN03080601_01703</name>
</gene>
<dbReference type="PANTHER" id="PTHR11963">
    <property type="entry name" value="LEUCINE AMINOPEPTIDASE-RELATED"/>
    <property type="match status" value="1"/>
</dbReference>
<dbReference type="InterPro" id="IPR043472">
    <property type="entry name" value="Macro_dom-like"/>
</dbReference>
<dbReference type="InterPro" id="IPR000819">
    <property type="entry name" value="Peptidase_M17_C"/>
</dbReference>
<keyword evidence="4" id="KW-0378">Hydrolase</keyword>
<evidence type="ECO:0000313" key="7">
    <source>
        <dbReference type="EMBL" id="SKC00395.1"/>
    </source>
</evidence>
<accession>A0A1T5FW32</accession>
<dbReference type="PANTHER" id="PTHR11963:SF23">
    <property type="entry name" value="CYTOSOL AMINOPEPTIDASE"/>
    <property type="match status" value="1"/>
</dbReference>
<dbReference type="RefSeq" id="WP_079557457.1">
    <property type="nucleotide sequence ID" value="NZ_CP021904.1"/>
</dbReference>
<dbReference type="GO" id="GO:0006508">
    <property type="term" value="P:proteolysis"/>
    <property type="evidence" value="ECO:0007669"/>
    <property type="project" value="UniProtKB-KW"/>
</dbReference>
<dbReference type="EMBL" id="FUYV01000008">
    <property type="protein sequence ID" value="SKC00395.1"/>
    <property type="molecule type" value="Genomic_DNA"/>
</dbReference>
<dbReference type="GO" id="GO:0005737">
    <property type="term" value="C:cytoplasm"/>
    <property type="evidence" value="ECO:0007669"/>
    <property type="project" value="InterPro"/>
</dbReference>
<keyword evidence="8" id="KW-1185">Reference proteome</keyword>
<keyword evidence="2 7" id="KW-0031">Aminopeptidase</keyword>
<dbReference type="PROSITE" id="PS00631">
    <property type="entry name" value="CYTOSOL_AP"/>
    <property type="match status" value="1"/>
</dbReference>
<proteinExistence type="inferred from homology"/>
<evidence type="ECO:0000256" key="5">
    <source>
        <dbReference type="ARBA" id="ARBA00023211"/>
    </source>
</evidence>
<dbReference type="GO" id="GO:0070006">
    <property type="term" value="F:metalloaminopeptidase activity"/>
    <property type="evidence" value="ECO:0007669"/>
    <property type="project" value="InterPro"/>
</dbReference>
<dbReference type="Pfam" id="PF00883">
    <property type="entry name" value="Peptidase_M17"/>
    <property type="match status" value="1"/>
</dbReference>
<evidence type="ECO:0000256" key="2">
    <source>
        <dbReference type="ARBA" id="ARBA00022438"/>
    </source>
</evidence>
<evidence type="ECO:0000259" key="6">
    <source>
        <dbReference type="PROSITE" id="PS00631"/>
    </source>
</evidence>
<dbReference type="GO" id="GO:0030145">
    <property type="term" value="F:manganese ion binding"/>
    <property type="evidence" value="ECO:0007669"/>
    <property type="project" value="InterPro"/>
</dbReference>
<dbReference type="AlphaFoldDB" id="A0A1T5FW32"/>
<evidence type="ECO:0000256" key="4">
    <source>
        <dbReference type="ARBA" id="ARBA00022801"/>
    </source>
</evidence>
<comment type="similarity">
    <text evidence="1">Belongs to the peptidase M17 family.</text>
</comment>
<protein>
    <submittedName>
        <fullName evidence="7">Leucyl aminopeptidase</fullName>
    </submittedName>
</protein>
<dbReference type="Gene3D" id="3.40.220.10">
    <property type="entry name" value="Leucine Aminopeptidase, subunit E, domain 1"/>
    <property type="match status" value="1"/>
</dbReference>
<name>A0A1T5FW32_9BACT</name>
<evidence type="ECO:0000256" key="3">
    <source>
        <dbReference type="ARBA" id="ARBA00022670"/>
    </source>
</evidence>
<evidence type="ECO:0000256" key="1">
    <source>
        <dbReference type="ARBA" id="ARBA00009528"/>
    </source>
</evidence>
<keyword evidence="5" id="KW-0464">Manganese</keyword>
<dbReference type="InterPro" id="IPR011356">
    <property type="entry name" value="Leucine_aapep/pepB"/>
</dbReference>
<dbReference type="CDD" id="cd00433">
    <property type="entry name" value="Peptidase_M17"/>
    <property type="match status" value="1"/>
</dbReference>
<sequence length="482" mass="52568">MSFTIRATLEVPQEISKIFLIQNTEQLKDFMFSETEIEYIEKKYQENEKDKSPLVIIKRLSQILAVVKPTTDEPLEIIKERMRRRGAEILSGLKAEKNEKAAIIDLISNPPLTLALAEGLALNAYSFNKYKTGEKNSLNYEFLIVSPQVKGCDIAKLTRVIEAVYLARDLVNEPVGYLNAEKLGELVLEYAEKFGFKAEVFNKKKIESLKMGGLLAVNKGSIDPPTFSVLEWKPENAVNSKPYVIAGKGVMFDTGGVNLKTPPGSLDTMKCDMGGAASVIGTMAAVAANELPVHVIGLIPATDNRLGGHAIVPGDILKMHNGLTVEVINTDAEGRLILADALSFSKKYDPELVIDLATLTGNAAIAIGIHGIVAMGTAPQNVQNELNNAGDEVCERLVWFPFWEDYDKSIKSDIADIKNLGEREGGAISAGKFLGKFVDAPWVHLDIAGPAYVMAATDYRPTGGTGVGVRLLYQFFNSKSSK</sequence>
<evidence type="ECO:0000313" key="8">
    <source>
        <dbReference type="Proteomes" id="UP000191055"/>
    </source>
</evidence>
<dbReference type="SUPFAM" id="SSF52949">
    <property type="entry name" value="Macro domain-like"/>
    <property type="match status" value="1"/>
</dbReference>
<feature type="domain" description="Cytosol aminopeptidase" evidence="6">
    <location>
        <begin position="329"/>
        <end position="336"/>
    </location>
</feature>